<dbReference type="EMBL" id="LGRX02035531">
    <property type="protein sequence ID" value="KAK3234245.1"/>
    <property type="molecule type" value="Genomic_DNA"/>
</dbReference>
<proteinExistence type="predicted"/>
<feature type="repeat" description="ARM" evidence="1">
    <location>
        <begin position="286"/>
        <end position="330"/>
    </location>
</feature>
<keyword evidence="3" id="KW-0472">Membrane</keyword>
<comment type="caution">
    <text evidence="4">The sequence shown here is derived from an EMBL/GenBank/DDBJ whole genome shotgun (WGS) entry which is preliminary data.</text>
</comment>
<accession>A0AAE0BE84</accession>
<feature type="repeat" description="ARM" evidence="1">
    <location>
        <begin position="222"/>
        <end position="265"/>
    </location>
</feature>
<keyword evidence="3" id="KW-0812">Transmembrane</keyword>
<dbReference type="PROSITE" id="PS50176">
    <property type="entry name" value="ARM_REPEAT"/>
    <property type="match status" value="5"/>
</dbReference>
<gene>
    <name evidence="4" type="ORF">CYMTET_55495</name>
</gene>
<protein>
    <submittedName>
        <fullName evidence="4">Uncharacterized protein</fullName>
    </submittedName>
</protein>
<dbReference type="InterPro" id="IPR011989">
    <property type="entry name" value="ARM-like"/>
</dbReference>
<reference evidence="4 5" key="1">
    <citation type="journal article" date="2015" name="Genome Biol. Evol.">
        <title>Comparative Genomics of a Bacterivorous Green Alga Reveals Evolutionary Causalities and Consequences of Phago-Mixotrophic Mode of Nutrition.</title>
        <authorList>
            <person name="Burns J.A."/>
            <person name="Paasch A."/>
            <person name="Narechania A."/>
            <person name="Kim E."/>
        </authorList>
    </citation>
    <scope>NUCLEOTIDE SEQUENCE [LARGE SCALE GENOMIC DNA]</scope>
    <source>
        <strain evidence="4 5">PLY_AMNH</strain>
    </source>
</reference>
<evidence type="ECO:0000256" key="3">
    <source>
        <dbReference type="SAM" id="Phobius"/>
    </source>
</evidence>
<dbReference type="Proteomes" id="UP001190700">
    <property type="component" value="Unassembled WGS sequence"/>
</dbReference>
<dbReference type="Pfam" id="PF00514">
    <property type="entry name" value="Arm"/>
    <property type="match status" value="4"/>
</dbReference>
<keyword evidence="3" id="KW-1133">Transmembrane helix</keyword>
<keyword evidence="5" id="KW-1185">Reference proteome</keyword>
<feature type="transmembrane region" description="Helical" evidence="3">
    <location>
        <begin position="595"/>
        <end position="613"/>
    </location>
</feature>
<dbReference type="AlphaFoldDB" id="A0AAE0BE84"/>
<evidence type="ECO:0000313" key="4">
    <source>
        <dbReference type="EMBL" id="KAK3234245.1"/>
    </source>
</evidence>
<dbReference type="PANTHER" id="PTHR46241">
    <property type="entry name" value="ARMADILLO REPEAT-CONTAINING PROTEIN 4 ARMC4"/>
    <property type="match status" value="1"/>
</dbReference>
<name>A0AAE0BE84_9CHLO</name>
<feature type="repeat" description="ARM" evidence="1">
    <location>
        <begin position="180"/>
        <end position="223"/>
    </location>
</feature>
<evidence type="ECO:0000313" key="5">
    <source>
        <dbReference type="Proteomes" id="UP001190700"/>
    </source>
</evidence>
<evidence type="ECO:0000256" key="2">
    <source>
        <dbReference type="SAM" id="MobiDB-lite"/>
    </source>
</evidence>
<feature type="region of interest" description="Disordered" evidence="2">
    <location>
        <begin position="478"/>
        <end position="499"/>
    </location>
</feature>
<feature type="repeat" description="ARM" evidence="1">
    <location>
        <begin position="138"/>
        <end position="181"/>
    </location>
</feature>
<organism evidence="4 5">
    <name type="scientific">Cymbomonas tetramitiformis</name>
    <dbReference type="NCBI Taxonomy" id="36881"/>
    <lineage>
        <taxon>Eukaryota</taxon>
        <taxon>Viridiplantae</taxon>
        <taxon>Chlorophyta</taxon>
        <taxon>Pyramimonadophyceae</taxon>
        <taxon>Pyramimonadales</taxon>
        <taxon>Pyramimonadaceae</taxon>
        <taxon>Cymbomonas</taxon>
    </lineage>
</organism>
<dbReference type="PANTHER" id="PTHR46241:SF1">
    <property type="entry name" value="OUTER DYNEIN ARM-DOCKING COMPLEX SUBUNIT 2"/>
    <property type="match status" value="1"/>
</dbReference>
<feature type="compositionally biased region" description="Basic and acidic residues" evidence="2">
    <location>
        <begin position="478"/>
        <end position="487"/>
    </location>
</feature>
<feature type="repeat" description="ARM" evidence="1">
    <location>
        <begin position="96"/>
        <end position="139"/>
    </location>
</feature>
<feature type="region of interest" description="Disordered" evidence="2">
    <location>
        <begin position="556"/>
        <end position="583"/>
    </location>
</feature>
<dbReference type="SMART" id="SM00185">
    <property type="entry name" value="ARM"/>
    <property type="match status" value="6"/>
</dbReference>
<dbReference type="InterPro" id="IPR000225">
    <property type="entry name" value="Armadillo"/>
</dbReference>
<evidence type="ECO:0000256" key="1">
    <source>
        <dbReference type="PROSITE-ProRule" id="PRU00259"/>
    </source>
</evidence>
<sequence length="646" mass="68249">MSGNGSSCNMSMISELASLLSSDRSETEHVLGLKELTSLAEAENNRAAICNTTGLVPSLVKLLDSGVHRVVTLEASRAIWRLSRSATCHEALAQAGAVPLLIRLLGAGEDEPVTIAAATALANLATTPINKETIRNAWGIPRLVHLLEAGPDKEVTAAAATGLANLALNAANKDAIRESGALPKLVELIKAGPHVQAAEKAARAIMNLSSNATNRELIREVGAVPPLVKLLTAGSTKVVTEHAVWALANLAKSSPANQGAIAGAGAAAGFASSEAPAAIGAVKEYGAIPALLELLQDSVARPSARRRAAVTLFRLAELPDNRPTMLDAGAAVRLEGYLLANCNVSGAKAVCRSCDDTEGVLTALLALAQLSQPLEVHNLKQADLAEVMREMTRLTHLRLKHDDQTRVLNLKDLVHGMQLLTRSPWMLAQMQGPEMTQTLLAVLGSKPAPHLHSCMGDAARALWQMNQGQGAHMMHLRNSSEKARETLRSLTEPGESPPEVVAASAGLMALLSEAEASPASEPHQERGAQSPLLPVLAPAESPAEKMTQRSPVISALPKGMRQSPSPAPWMTAQSSPMKPGAAHDNSLQCWPRSRIGIVRVILFISGLIFWVVITHQHWRRIDAAGGIEDVQWGEGVLSKELADAAS</sequence>
<dbReference type="InterPro" id="IPR016024">
    <property type="entry name" value="ARM-type_fold"/>
</dbReference>
<dbReference type="Gene3D" id="1.25.10.10">
    <property type="entry name" value="Leucine-rich Repeat Variant"/>
    <property type="match status" value="3"/>
</dbReference>
<dbReference type="SUPFAM" id="SSF48371">
    <property type="entry name" value="ARM repeat"/>
    <property type="match status" value="2"/>
</dbReference>